<evidence type="ECO:0000259" key="2">
    <source>
        <dbReference type="PROSITE" id="PS51029"/>
    </source>
</evidence>
<protein>
    <recommendedName>
        <fullName evidence="6">MADF domain-containing protein</fullName>
    </recommendedName>
</protein>
<feature type="domain" description="BESS" evidence="3">
    <location>
        <begin position="166"/>
        <end position="205"/>
    </location>
</feature>
<evidence type="ECO:0000259" key="3">
    <source>
        <dbReference type="PROSITE" id="PS51031"/>
    </source>
</evidence>
<dbReference type="PROSITE" id="PS51029">
    <property type="entry name" value="MADF"/>
    <property type="match status" value="1"/>
</dbReference>
<dbReference type="SMART" id="SM00595">
    <property type="entry name" value="MADF"/>
    <property type="match status" value="1"/>
</dbReference>
<reference evidence="4 5" key="1">
    <citation type="submission" date="2024-06" db="EMBL/GenBank/DDBJ databases">
        <title>A chromosome-level genome assembly of beet webworm, Loxostege sticticalis.</title>
        <authorList>
            <person name="Zhang Y."/>
        </authorList>
    </citation>
    <scope>NUCLEOTIDE SEQUENCE [LARGE SCALE GENOMIC DNA]</scope>
    <source>
        <strain evidence="4">AQ028</strain>
        <tissue evidence="4">Male pupae</tissue>
    </source>
</reference>
<feature type="domain" description="MADF" evidence="2">
    <location>
        <begin position="13"/>
        <end position="98"/>
    </location>
</feature>
<dbReference type="InterPro" id="IPR039353">
    <property type="entry name" value="TF_Adf1"/>
</dbReference>
<evidence type="ECO:0000313" key="5">
    <source>
        <dbReference type="Proteomes" id="UP001549921"/>
    </source>
</evidence>
<dbReference type="EMBL" id="JBEDNZ010000005">
    <property type="protein sequence ID" value="KAL0842451.1"/>
    <property type="molecule type" value="Genomic_DNA"/>
</dbReference>
<dbReference type="GO" id="GO:0005634">
    <property type="term" value="C:nucleus"/>
    <property type="evidence" value="ECO:0007669"/>
    <property type="project" value="UniProtKB-SubCell"/>
</dbReference>
<comment type="subcellular location">
    <subcellularLocation>
        <location evidence="1">Nucleus</location>
    </subcellularLocation>
</comment>
<dbReference type="InterPro" id="IPR004210">
    <property type="entry name" value="BESS_motif"/>
</dbReference>
<name>A0ABD0TH78_LOXSC</name>
<dbReference type="Pfam" id="PF02944">
    <property type="entry name" value="BESS"/>
    <property type="match status" value="1"/>
</dbReference>
<dbReference type="PANTHER" id="PTHR12243">
    <property type="entry name" value="MADF DOMAIN TRANSCRIPTION FACTOR"/>
    <property type="match status" value="1"/>
</dbReference>
<dbReference type="InterPro" id="IPR006578">
    <property type="entry name" value="MADF-dom"/>
</dbReference>
<evidence type="ECO:0000256" key="1">
    <source>
        <dbReference type="PROSITE-ProRule" id="PRU00371"/>
    </source>
</evidence>
<evidence type="ECO:0008006" key="6">
    <source>
        <dbReference type="Google" id="ProtNLM"/>
    </source>
</evidence>
<comment type="caution">
    <text evidence="4">The sequence shown here is derived from an EMBL/GenBank/DDBJ whole genome shotgun (WGS) entry which is preliminary data.</text>
</comment>
<dbReference type="Pfam" id="PF10545">
    <property type="entry name" value="MADF_DNA_bdg"/>
    <property type="match status" value="1"/>
</dbReference>
<proteinExistence type="predicted"/>
<dbReference type="PANTHER" id="PTHR12243:SF64">
    <property type="entry name" value="DORSAL INTERACTING PROTEIN 3-RELATED"/>
    <property type="match status" value="1"/>
</dbReference>
<dbReference type="Proteomes" id="UP001549921">
    <property type="component" value="Unassembled WGS sequence"/>
</dbReference>
<sequence length="232" mass="27133">MSVRAYTSNLCHTIIARVKERPEIWQFSHPLYSKRIVHKQFWEEQAADLGVNAKVLKQRWKHLRDQYRKELKKAMEGNKEKVTWQYFKALSFFKGQVLRERDGERAIAAALEAESSDEEDEGLEKTSRLDKAKKRDSVKLNIILKRLNQTKSLLEAKTKENEARNADPDYMFLVSLLPSFKQLTEVQKLQLRGKINSWLLDALTVKEYVNVCDPDNDDDMPVMEIIKCEDSD</sequence>
<evidence type="ECO:0000313" key="4">
    <source>
        <dbReference type="EMBL" id="KAL0842451.1"/>
    </source>
</evidence>
<keyword evidence="1" id="KW-0539">Nucleus</keyword>
<dbReference type="PROSITE" id="PS51031">
    <property type="entry name" value="BESS"/>
    <property type="match status" value="1"/>
</dbReference>
<organism evidence="4 5">
    <name type="scientific">Loxostege sticticalis</name>
    <name type="common">Beet webworm moth</name>
    <dbReference type="NCBI Taxonomy" id="481309"/>
    <lineage>
        <taxon>Eukaryota</taxon>
        <taxon>Metazoa</taxon>
        <taxon>Ecdysozoa</taxon>
        <taxon>Arthropoda</taxon>
        <taxon>Hexapoda</taxon>
        <taxon>Insecta</taxon>
        <taxon>Pterygota</taxon>
        <taxon>Neoptera</taxon>
        <taxon>Endopterygota</taxon>
        <taxon>Lepidoptera</taxon>
        <taxon>Glossata</taxon>
        <taxon>Ditrysia</taxon>
        <taxon>Pyraloidea</taxon>
        <taxon>Crambidae</taxon>
        <taxon>Pyraustinae</taxon>
        <taxon>Loxostege</taxon>
    </lineage>
</organism>
<gene>
    <name evidence="4" type="ORF">ABMA28_014549</name>
</gene>
<accession>A0ABD0TH78</accession>
<dbReference type="AlphaFoldDB" id="A0ABD0TH78"/>